<evidence type="ECO:0000259" key="1">
    <source>
        <dbReference type="Pfam" id="PF04677"/>
    </source>
</evidence>
<name>A0A9C7PTW6_9RHOD</name>
<organism evidence="2 3">
    <name type="scientific">Galdieria partita</name>
    <dbReference type="NCBI Taxonomy" id="83374"/>
    <lineage>
        <taxon>Eukaryota</taxon>
        <taxon>Rhodophyta</taxon>
        <taxon>Bangiophyceae</taxon>
        <taxon>Galdieriales</taxon>
        <taxon>Galdieriaceae</taxon>
        <taxon>Galdieria</taxon>
    </lineage>
</organism>
<keyword evidence="3" id="KW-1185">Reference proteome</keyword>
<dbReference type="OrthoDB" id="2376at2759"/>
<dbReference type="PANTHER" id="PTHR12072:SF4">
    <property type="entry name" value="CWF19-LIKE PROTEIN 1"/>
    <property type="match status" value="1"/>
</dbReference>
<dbReference type="GO" id="GO:0071014">
    <property type="term" value="C:post-mRNA release spliceosomal complex"/>
    <property type="evidence" value="ECO:0007669"/>
    <property type="project" value="TreeGrafter"/>
</dbReference>
<feature type="domain" description="Cwf19-like C-terminal" evidence="1">
    <location>
        <begin position="259"/>
        <end position="368"/>
    </location>
</feature>
<dbReference type="InterPro" id="IPR040194">
    <property type="entry name" value="Cwf19-like"/>
</dbReference>
<dbReference type="SUPFAM" id="SSF54197">
    <property type="entry name" value="HIT-like"/>
    <property type="match status" value="1"/>
</dbReference>
<reference evidence="2" key="1">
    <citation type="journal article" date="2022" name="Proc. Natl. Acad. Sci. U.S.A.">
        <title>Life cycle and functional genomics of the unicellular red alga Galdieria for elucidating algal and plant evolution and industrial use.</title>
        <authorList>
            <person name="Hirooka S."/>
            <person name="Itabashi T."/>
            <person name="Ichinose T.M."/>
            <person name="Onuma R."/>
            <person name="Fujiwara T."/>
            <person name="Yamashita S."/>
            <person name="Jong L.W."/>
            <person name="Tomita R."/>
            <person name="Iwane A.H."/>
            <person name="Miyagishima S.Y."/>
        </authorList>
    </citation>
    <scope>NUCLEOTIDE SEQUENCE</scope>
    <source>
        <strain evidence="2">NBRC 102759</strain>
    </source>
</reference>
<reference evidence="2" key="2">
    <citation type="submission" date="2022-01" db="EMBL/GenBank/DDBJ databases">
        <authorList>
            <person name="Hirooka S."/>
            <person name="Miyagishima S.Y."/>
        </authorList>
    </citation>
    <scope>NUCLEOTIDE SEQUENCE</scope>
    <source>
        <strain evidence="2">NBRC 102759</strain>
    </source>
</reference>
<evidence type="ECO:0000313" key="2">
    <source>
        <dbReference type="EMBL" id="GJQ09872.1"/>
    </source>
</evidence>
<dbReference type="InterPro" id="IPR036265">
    <property type="entry name" value="HIT-like_sf"/>
</dbReference>
<dbReference type="Pfam" id="PF04677">
    <property type="entry name" value="CwfJ_C_1"/>
    <property type="match status" value="1"/>
</dbReference>
<sequence length="494" mass="57170">MDSIKFLVCGAIRNASEVDLFISRVLKVQEKQGPFSFVVCCGYDQKQSVCLAEAGVKEELSLGVYLASQQSRDVAPLKESIQKNVYRIRPFEIFEVCGFRLSFIPFGLSQDLDAFNSLVDCCTQSKIQLDIAVLDIPLDRQLLRLQGQHSDLSKGLAKLRPRYSFCSVEPFEYFEYGPFLFEDSLTPSRFIHLSCVGSKQKWLYALSMKPLAYLNETDLIKEKSEHSTLSNPFTFDKLAEEETKVSLMEKHSVVDDANKPHQVSCWFCLANEKDLHLIVDIGQYCFLALAKGYLSKHHILIVPIEHVGSRFELSSETWKEMQFYLELLENWWRSMNLQIFWFERSMKPPSGNEVNHMQIQVIGIPSRENLSFVSNLLDRESKKLGITIWELCSQDELKEKYHREKMDEYILFKLPDGCYALHVVEKESKRKRKSVGVQSSYFALFSFGRKIAALAMGMPQKINWKKSLTDLKEEERVTNELREEFLSWKLKNSN</sequence>
<gene>
    <name evidence="2" type="ORF">GpartN1_g1663.t1</name>
</gene>
<dbReference type="Proteomes" id="UP001061958">
    <property type="component" value="Unassembled WGS sequence"/>
</dbReference>
<proteinExistence type="predicted"/>
<accession>A0A9C7PTW6</accession>
<dbReference type="Gene3D" id="3.30.428.10">
    <property type="entry name" value="HIT-like"/>
    <property type="match status" value="1"/>
</dbReference>
<dbReference type="PANTHER" id="PTHR12072">
    <property type="entry name" value="CWF19, CELL CYCLE CONTROL PROTEIN"/>
    <property type="match status" value="1"/>
</dbReference>
<dbReference type="GO" id="GO:0000398">
    <property type="term" value="P:mRNA splicing, via spliceosome"/>
    <property type="evidence" value="ECO:0007669"/>
    <property type="project" value="TreeGrafter"/>
</dbReference>
<comment type="caution">
    <text evidence="2">The sequence shown here is derived from an EMBL/GenBank/DDBJ whole genome shotgun (WGS) entry which is preliminary data.</text>
</comment>
<evidence type="ECO:0000313" key="3">
    <source>
        <dbReference type="Proteomes" id="UP001061958"/>
    </source>
</evidence>
<dbReference type="GO" id="GO:0061632">
    <property type="term" value="F:RNA lariat debranching enzyme activator activity"/>
    <property type="evidence" value="ECO:0007669"/>
    <property type="project" value="TreeGrafter"/>
</dbReference>
<protein>
    <recommendedName>
        <fullName evidence="1">Cwf19-like C-terminal domain-containing protein</fullName>
    </recommendedName>
</protein>
<dbReference type="AlphaFoldDB" id="A0A9C7PTW6"/>
<dbReference type="InterPro" id="IPR006768">
    <property type="entry name" value="Cwf19-like_C_dom-1"/>
</dbReference>
<dbReference type="EMBL" id="BQMJ01000011">
    <property type="protein sequence ID" value="GJQ09872.1"/>
    <property type="molecule type" value="Genomic_DNA"/>
</dbReference>